<comment type="caution">
    <text evidence="8">The sequence shown here is derived from an EMBL/GenBank/DDBJ whole genome shotgun (WGS) entry which is preliminary data.</text>
</comment>
<keyword evidence="5 7" id="KW-1133">Transmembrane helix</keyword>
<keyword evidence="6 7" id="KW-0472">Membrane</keyword>
<feature type="transmembrane region" description="Helical" evidence="7">
    <location>
        <begin position="208"/>
        <end position="227"/>
    </location>
</feature>
<keyword evidence="9" id="KW-1185">Reference proteome</keyword>
<evidence type="ECO:0000256" key="6">
    <source>
        <dbReference type="ARBA" id="ARBA00023136"/>
    </source>
</evidence>
<reference evidence="8 9" key="1">
    <citation type="submission" date="2022-06" db="EMBL/GenBank/DDBJ databases">
        <title>Rhizosaccharibacter gen. nov. sp. nov. KSS12, endophytic bacteria isolated from sugarcane.</title>
        <authorList>
            <person name="Pitiwittayakul N."/>
        </authorList>
    </citation>
    <scope>NUCLEOTIDE SEQUENCE [LARGE SCALE GENOMIC DNA]</scope>
    <source>
        <strain evidence="8 9">KSS12</strain>
    </source>
</reference>
<protein>
    <submittedName>
        <fullName evidence="8">AEC family transporter</fullName>
    </submittedName>
</protein>
<feature type="transmembrane region" description="Helical" evidence="7">
    <location>
        <begin position="264"/>
        <end position="285"/>
    </location>
</feature>
<feature type="transmembrane region" description="Helical" evidence="7">
    <location>
        <begin position="130"/>
        <end position="151"/>
    </location>
</feature>
<evidence type="ECO:0000256" key="3">
    <source>
        <dbReference type="ARBA" id="ARBA00022475"/>
    </source>
</evidence>
<keyword evidence="2" id="KW-0813">Transport</keyword>
<feature type="transmembrane region" description="Helical" evidence="7">
    <location>
        <begin position="172"/>
        <end position="196"/>
    </location>
</feature>
<dbReference type="PANTHER" id="PTHR36838">
    <property type="entry name" value="AUXIN EFFLUX CARRIER FAMILY PROTEIN"/>
    <property type="match status" value="1"/>
</dbReference>
<keyword evidence="4 7" id="KW-0812">Transmembrane</keyword>
<evidence type="ECO:0000313" key="8">
    <source>
        <dbReference type="EMBL" id="MCQ8239571.1"/>
    </source>
</evidence>
<evidence type="ECO:0000256" key="7">
    <source>
        <dbReference type="SAM" id="Phobius"/>
    </source>
</evidence>
<evidence type="ECO:0000256" key="2">
    <source>
        <dbReference type="ARBA" id="ARBA00022448"/>
    </source>
</evidence>
<dbReference type="EMBL" id="JAMZEJ010000001">
    <property type="protein sequence ID" value="MCQ8239571.1"/>
    <property type="molecule type" value="Genomic_DNA"/>
</dbReference>
<feature type="transmembrane region" description="Helical" evidence="7">
    <location>
        <begin position="6"/>
        <end position="26"/>
    </location>
</feature>
<dbReference type="Proteomes" id="UP001524547">
    <property type="component" value="Unassembled WGS sequence"/>
</dbReference>
<keyword evidence="3" id="KW-1003">Cell membrane</keyword>
<comment type="subcellular location">
    <subcellularLocation>
        <location evidence="1">Membrane</location>
        <topology evidence="1">Multi-pass membrane protein</topology>
    </subcellularLocation>
</comment>
<accession>A0ABT1VT98</accession>
<dbReference type="RefSeq" id="WP_422918306.1">
    <property type="nucleotide sequence ID" value="NZ_JAMZEJ010000001.1"/>
</dbReference>
<gene>
    <name evidence="8" type="ORF">NFI88_01785</name>
</gene>
<organism evidence="8 9">
    <name type="scientific">Rhizosaccharibacter radicis</name>
    <dbReference type="NCBI Taxonomy" id="2782605"/>
    <lineage>
        <taxon>Bacteria</taxon>
        <taxon>Pseudomonadati</taxon>
        <taxon>Pseudomonadota</taxon>
        <taxon>Alphaproteobacteria</taxon>
        <taxon>Acetobacterales</taxon>
        <taxon>Acetobacteraceae</taxon>
        <taxon>Rhizosaccharibacter</taxon>
    </lineage>
</organism>
<feature type="transmembrane region" description="Helical" evidence="7">
    <location>
        <begin position="100"/>
        <end position="124"/>
    </location>
</feature>
<dbReference type="Pfam" id="PF03547">
    <property type="entry name" value="Mem_trans"/>
    <property type="match status" value="1"/>
</dbReference>
<evidence type="ECO:0000256" key="1">
    <source>
        <dbReference type="ARBA" id="ARBA00004141"/>
    </source>
</evidence>
<sequence length="320" mass="32926">MRLMIGVVSNALVPIFAIIGLGVITGRRGLIKKDGLQPLNTLLMDFALPAAMFAGISRASRTALLSHGPYLAVLCAGMLLLWTVSFRIQRQFSNGSRGDAALVATTVALPNYAAVGIPLASTLFGQSGTVAVSLAIGAGAVLLSPLTLILLDLDRTARDGGTGPLRSVLAAAAVRTSCSPVILAPLAAILLVLLDIRLPEPLQHVFDLFGRAAGGIALFLTGLFLSARRPRFSVGIGVSIMLADIVHPLLSAVLAALLGLHGNVGRSAILFTALPSGFFGIFFAVRYGREASEAASVVAFGTVVSLLTLSLAIVLTAPGG</sequence>
<dbReference type="InterPro" id="IPR004776">
    <property type="entry name" value="Mem_transp_PIN-like"/>
</dbReference>
<feature type="transmembrane region" description="Helical" evidence="7">
    <location>
        <begin position="297"/>
        <end position="317"/>
    </location>
</feature>
<evidence type="ECO:0000256" key="4">
    <source>
        <dbReference type="ARBA" id="ARBA00022692"/>
    </source>
</evidence>
<feature type="transmembrane region" description="Helical" evidence="7">
    <location>
        <begin position="38"/>
        <end position="56"/>
    </location>
</feature>
<feature type="transmembrane region" description="Helical" evidence="7">
    <location>
        <begin position="68"/>
        <end position="88"/>
    </location>
</feature>
<feature type="transmembrane region" description="Helical" evidence="7">
    <location>
        <begin position="234"/>
        <end position="258"/>
    </location>
</feature>
<dbReference type="PANTHER" id="PTHR36838:SF1">
    <property type="entry name" value="SLR1864 PROTEIN"/>
    <property type="match status" value="1"/>
</dbReference>
<proteinExistence type="predicted"/>
<evidence type="ECO:0000256" key="5">
    <source>
        <dbReference type="ARBA" id="ARBA00022989"/>
    </source>
</evidence>
<evidence type="ECO:0000313" key="9">
    <source>
        <dbReference type="Proteomes" id="UP001524547"/>
    </source>
</evidence>
<name>A0ABT1VT98_9PROT</name>